<dbReference type="Proteomes" id="UP000663853">
    <property type="component" value="Unassembled WGS sequence"/>
</dbReference>
<gene>
    <name evidence="2" type="ORF">RDB_LOCUS113931</name>
</gene>
<evidence type="ECO:0000259" key="1">
    <source>
        <dbReference type="PROSITE" id="PS50097"/>
    </source>
</evidence>
<dbReference type="InterPro" id="IPR011333">
    <property type="entry name" value="SKP1/BTB/POZ_sf"/>
</dbReference>
<protein>
    <recommendedName>
        <fullName evidence="1">BTB domain-containing protein</fullName>
    </recommendedName>
</protein>
<reference evidence="2" key="1">
    <citation type="submission" date="2021-01" db="EMBL/GenBank/DDBJ databases">
        <authorList>
            <person name="Kaushik A."/>
        </authorList>
    </citation>
    <scope>NUCLEOTIDE SEQUENCE</scope>
    <source>
        <strain evidence="2">AG6-10EEA</strain>
    </source>
</reference>
<proteinExistence type="predicted"/>
<dbReference type="EMBL" id="CAJMXA010003545">
    <property type="protein sequence ID" value="CAE6502035.1"/>
    <property type="molecule type" value="Genomic_DNA"/>
</dbReference>
<feature type="domain" description="BTB" evidence="1">
    <location>
        <begin position="14"/>
        <end position="88"/>
    </location>
</feature>
<dbReference type="InterPro" id="IPR000210">
    <property type="entry name" value="BTB/POZ_dom"/>
</dbReference>
<dbReference type="AlphaFoldDB" id="A0A8H3D2V8"/>
<accession>A0A8H3D2V8</accession>
<dbReference type="PROSITE" id="PS50097">
    <property type="entry name" value="BTB"/>
    <property type="match status" value="1"/>
</dbReference>
<evidence type="ECO:0000313" key="2">
    <source>
        <dbReference type="EMBL" id="CAE6502035.1"/>
    </source>
</evidence>
<dbReference type="CDD" id="cd18186">
    <property type="entry name" value="BTB_POZ_ZBTB_KLHL-like"/>
    <property type="match status" value="1"/>
</dbReference>
<organism evidence="2 3">
    <name type="scientific">Rhizoctonia solani</name>
    <dbReference type="NCBI Taxonomy" id="456999"/>
    <lineage>
        <taxon>Eukaryota</taxon>
        <taxon>Fungi</taxon>
        <taxon>Dikarya</taxon>
        <taxon>Basidiomycota</taxon>
        <taxon>Agaricomycotina</taxon>
        <taxon>Agaricomycetes</taxon>
        <taxon>Cantharellales</taxon>
        <taxon>Ceratobasidiaceae</taxon>
        <taxon>Rhizoctonia</taxon>
    </lineage>
</organism>
<name>A0A8H3D2V8_9AGAM</name>
<evidence type="ECO:0000313" key="3">
    <source>
        <dbReference type="Proteomes" id="UP000663853"/>
    </source>
</evidence>
<dbReference type="Gene3D" id="3.30.710.10">
    <property type="entry name" value="Potassium Channel Kv1.1, Chain A"/>
    <property type="match status" value="1"/>
</dbReference>
<dbReference type="Pfam" id="PF00651">
    <property type="entry name" value="BTB"/>
    <property type="match status" value="1"/>
</dbReference>
<comment type="caution">
    <text evidence="2">The sequence shown here is derived from an EMBL/GenBank/DDBJ whole genome shotgun (WGS) entry which is preliminary data.</text>
</comment>
<dbReference type="SMART" id="SM00225">
    <property type="entry name" value="BTB"/>
    <property type="match status" value="1"/>
</dbReference>
<sequence>MSTSHSENHYFTHGDVTLLVENILFKLHRDVLEIHSEYFQSLLNVAETVEGQATSNEQPLVLSADLCSAKTFELICDFMYPKAIGVYPAILIQEVEKWEAALQAAASLQMRGLRVHILTEFQGKIATNPTSAARLLGLAVGYDEAPNSLKLQCLYALVFLRRAVSSPEVACLGEGTTSQVVAIRDRIRILIATSPTYWSTIHRHYLCMEGPNCQTYIHEGVFNNIKNTDPLQEYYQTDASIFEIPQDNRICFQCSPIRTELASTMAKQELEGEIRRCALGLGLLRVED</sequence>
<dbReference type="SUPFAM" id="SSF54695">
    <property type="entry name" value="POZ domain"/>
    <property type="match status" value="1"/>
</dbReference>